<accession>A0A2T2NU25</accession>
<feature type="transmembrane region" description="Helical" evidence="1">
    <location>
        <begin position="12"/>
        <end position="32"/>
    </location>
</feature>
<keyword evidence="1" id="KW-1133">Transmembrane helix</keyword>
<name>A0A2T2NU25_CORCC</name>
<dbReference type="STRING" id="1448308.A0A2T2NU25"/>
<keyword evidence="3" id="KW-1185">Reference proteome</keyword>
<evidence type="ECO:0000313" key="3">
    <source>
        <dbReference type="Proteomes" id="UP000240883"/>
    </source>
</evidence>
<gene>
    <name evidence="2" type="ORF">BS50DRAFT_619560</name>
</gene>
<keyword evidence="1" id="KW-0472">Membrane</keyword>
<keyword evidence="1" id="KW-0812">Transmembrane</keyword>
<reference evidence="2 3" key="1">
    <citation type="journal article" date="2018" name="Front. Microbiol.">
        <title>Genome-Wide Analysis of Corynespora cassiicola Leaf Fall Disease Putative Effectors.</title>
        <authorList>
            <person name="Lopez D."/>
            <person name="Ribeiro S."/>
            <person name="Label P."/>
            <person name="Fumanal B."/>
            <person name="Venisse J.S."/>
            <person name="Kohler A."/>
            <person name="de Oliveira R.R."/>
            <person name="Labutti K."/>
            <person name="Lipzen A."/>
            <person name="Lail K."/>
            <person name="Bauer D."/>
            <person name="Ohm R.A."/>
            <person name="Barry K.W."/>
            <person name="Spatafora J."/>
            <person name="Grigoriev I.V."/>
            <person name="Martin F.M."/>
            <person name="Pujade-Renaud V."/>
        </authorList>
    </citation>
    <scope>NUCLEOTIDE SEQUENCE [LARGE SCALE GENOMIC DNA]</scope>
    <source>
        <strain evidence="2 3">Philippines</strain>
    </source>
</reference>
<evidence type="ECO:0000313" key="2">
    <source>
        <dbReference type="EMBL" id="PSN68796.1"/>
    </source>
</evidence>
<protein>
    <submittedName>
        <fullName evidence="2">Uncharacterized protein</fullName>
    </submittedName>
</protein>
<dbReference type="EMBL" id="KZ678133">
    <property type="protein sequence ID" value="PSN68796.1"/>
    <property type="molecule type" value="Genomic_DNA"/>
</dbReference>
<sequence length="194" mass="21855">MSQLNFSQSEIRLATATLATIAVIAPAIYYLLPEKPQEATEHVKTFRKYVKAYSTLRPQALAATASNDFNHKVVPLSLQLPARTLEPFQQHASMIFSLFESFSMIPQPPNHKEAFHFCKETNTVIAHCKMGGKVNEQSEKGKILIESGLREWWTECVLFVQMNASGKRVVEVKEFVDSAKAEELKKRLTGVLES</sequence>
<proteinExistence type="predicted"/>
<dbReference type="AlphaFoldDB" id="A0A2T2NU25"/>
<evidence type="ECO:0000256" key="1">
    <source>
        <dbReference type="SAM" id="Phobius"/>
    </source>
</evidence>
<organism evidence="2 3">
    <name type="scientific">Corynespora cassiicola Philippines</name>
    <dbReference type="NCBI Taxonomy" id="1448308"/>
    <lineage>
        <taxon>Eukaryota</taxon>
        <taxon>Fungi</taxon>
        <taxon>Dikarya</taxon>
        <taxon>Ascomycota</taxon>
        <taxon>Pezizomycotina</taxon>
        <taxon>Dothideomycetes</taxon>
        <taxon>Pleosporomycetidae</taxon>
        <taxon>Pleosporales</taxon>
        <taxon>Corynesporascaceae</taxon>
        <taxon>Corynespora</taxon>
    </lineage>
</organism>
<dbReference type="OrthoDB" id="3758478at2759"/>
<dbReference type="Proteomes" id="UP000240883">
    <property type="component" value="Unassembled WGS sequence"/>
</dbReference>